<proteinExistence type="predicted"/>
<dbReference type="AlphaFoldDB" id="A0A2S8BND3"/>
<dbReference type="Proteomes" id="UP000238296">
    <property type="component" value="Unassembled WGS sequence"/>
</dbReference>
<evidence type="ECO:0000313" key="2">
    <source>
        <dbReference type="EMBL" id="PQM48171.1"/>
    </source>
</evidence>
<protein>
    <submittedName>
        <fullName evidence="2">Uncharacterized protein</fullName>
    </submittedName>
</protein>
<organism evidence="2 3">
    <name type="scientific">Mycobacterium talmoniae</name>
    <dbReference type="NCBI Taxonomy" id="1858794"/>
    <lineage>
        <taxon>Bacteria</taxon>
        <taxon>Bacillati</taxon>
        <taxon>Actinomycetota</taxon>
        <taxon>Actinomycetes</taxon>
        <taxon>Mycobacteriales</taxon>
        <taxon>Mycobacteriaceae</taxon>
        <taxon>Mycobacterium</taxon>
    </lineage>
</organism>
<sequence length="294" mass="30137">MVAVGPGATGRIWRSALSYRRSAGPCPASSGTGAADHECIPSRVSGPTMRAVNGPRWEAPPAEACPLVQCLPDRRQQRRGHVAAATSAGRVGTGRAGCSAAATVEPRGVQAGGQHHPGGGGRIPFPLPAGVQVASTWPATTAIAFGPGRPDRHRLDRPAPGCMAPHDGRGAGGADRHPHRVGAAARAAGSVTVSVRYTMLPRAGSDTAASVIAPWPSPSRCQSAMCTAQSERPRLENSRVPSNGSMIHTRSAASRAKSSSASSLSTASRGRACCRRCRINALARRSPASPSIHG</sequence>
<evidence type="ECO:0000313" key="3">
    <source>
        <dbReference type="Proteomes" id="UP000238296"/>
    </source>
</evidence>
<evidence type="ECO:0000256" key="1">
    <source>
        <dbReference type="SAM" id="MobiDB-lite"/>
    </source>
</evidence>
<feature type="region of interest" description="Disordered" evidence="1">
    <location>
        <begin position="228"/>
        <end position="265"/>
    </location>
</feature>
<dbReference type="EMBL" id="PPEA01000228">
    <property type="protein sequence ID" value="PQM48171.1"/>
    <property type="molecule type" value="Genomic_DNA"/>
</dbReference>
<feature type="compositionally biased region" description="Low complexity" evidence="1">
    <location>
        <begin position="250"/>
        <end position="265"/>
    </location>
</feature>
<accession>A0A2S8BND3</accession>
<gene>
    <name evidence="2" type="ORF">C1Y40_01610</name>
</gene>
<comment type="caution">
    <text evidence="2">The sequence shown here is derived from an EMBL/GenBank/DDBJ whole genome shotgun (WGS) entry which is preliminary data.</text>
</comment>
<reference evidence="2 3" key="1">
    <citation type="journal article" date="2017" name="Int. J. Syst. Evol. Microbiol.">
        <title>Mycobacterium talmoniae sp. nov., a slowly growing mycobacterium isolated from human respiratory samples.</title>
        <authorList>
            <person name="Davidson R.M."/>
            <person name="DeGroote M.A."/>
            <person name="Marola J.L."/>
            <person name="Buss S."/>
            <person name="Jones V."/>
            <person name="McNeil M.R."/>
            <person name="Freifeld A.G."/>
            <person name="Elaine Epperson L."/>
            <person name="Hasan N.A."/>
            <person name="Jackson M."/>
            <person name="Iwen P.C."/>
            <person name="Salfinger M."/>
            <person name="Strong M."/>
        </authorList>
    </citation>
    <scope>NUCLEOTIDE SEQUENCE [LARGE SCALE GENOMIC DNA]</scope>
    <source>
        <strain evidence="2 3">ATCC BAA-2683</strain>
    </source>
</reference>
<name>A0A2S8BND3_9MYCO</name>
<feature type="compositionally biased region" description="Polar residues" evidence="1">
    <location>
        <begin position="239"/>
        <end position="248"/>
    </location>
</feature>